<dbReference type="GO" id="GO:0016787">
    <property type="term" value="F:hydrolase activity"/>
    <property type="evidence" value="ECO:0007669"/>
    <property type="project" value="UniProtKB-KW"/>
</dbReference>
<evidence type="ECO:0000256" key="3">
    <source>
        <dbReference type="SAM" id="MobiDB-lite"/>
    </source>
</evidence>
<dbReference type="PANTHER" id="PTHR30619">
    <property type="entry name" value="DNA INTERNALIZATION/COMPETENCE PROTEIN COMEC/REC2"/>
    <property type="match status" value="1"/>
</dbReference>
<dbReference type="EMBL" id="LRDH01000137">
    <property type="protein sequence ID" value="PPV12632.1"/>
    <property type="molecule type" value="Genomic_DNA"/>
</dbReference>
<dbReference type="InterPro" id="IPR035681">
    <property type="entry name" value="ComA-like_MBL"/>
</dbReference>
<evidence type="ECO:0000259" key="5">
    <source>
        <dbReference type="SMART" id="SM00849"/>
    </source>
</evidence>
<feature type="region of interest" description="Disordered" evidence="3">
    <location>
        <begin position="31"/>
        <end position="92"/>
    </location>
</feature>
<dbReference type="Pfam" id="PF19127">
    <property type="entry name" value="Choline_bind_3"/>
    <property type="match status" value="1"/>
</dbReference>
<keyword evidence="4" id="KW-0732">Signal</keyword>
<feature type="compositionally biased region" description="Basic and acidic residues" evidence="3">
    <location>
        <begin position="57"/>
        <end position="70"/>
    </location>
</feature>
<sequence>MHNIKKLLMTISMTLAFSCSLLSTGAYAVSNKTSGDVSSESTQKTDDKNSTSNSDKNSSKTDKKEDKKNQDSSTIKNEDVVDGEEKDETSTKDDEVIKVEIVPHWENINGKLHYVTKDGIIEEEGWFKEKDENPDADNENEYYLDENHVAVTGWNKIGGQWYYFNEAGVKQTGWQLINYEWYHLDKNGIMEKGWIKDDGAKYYLSDAGTMVVGKKYIDDKWYLFANDGKLQTGFYTYKGKDYYSDKDGVMVTNQWIKTKNYQYYAKADSSIATGNIIIDGKLQVFDNNGRFIESEDADNYLFVKYLSVGNADCQFIRLPNGETALIDTGDVTTREQLVNFLNEQKLRKKGGKKLIDYVIITHGHSDHIGGLAAVLDNFEVGKIYMPKNAAMQNWYSGLKVNDEVSQADIDMLKYDYQIYKEAAKAVKDNGLKFINPTPGQYIDSNEILQFVQSGKDFGPIGSQKHMAEYWGINENSAIVYLNYGDFQGLFAADMEWTSEKDFWVSDLLDGKKVDLLKVPHHGYNTSSTGDFLKYVNAPVGIVSRAEDSIDKNTAFNNLVNNGVMLYETSQSKNGGISVYATEDNWSMEDASKDN</sequence>
<evidence type="ECO:0000256" key="2">
    <source>
        <dbReference type="PROSITE-ProRule" id="PRU00591"/>
    </source>
</evidence>
<evidence type="ECO:0000256" key="1">
    <source>
        <dbReference type="ARBA" id="ARBA00022737"/>
    </source>
</evidence>
<feature type="repeat" description="Cell wall-binding" evidence="2">
    <location>
        <begin position="231"/>
        <end position="250"/>
    </location>
</feature>
<dbReference type="InterPro" id="IPR018337">
    <property type="entry name" value="Cell_wall/Cho-bd_repeat"/>
</dbReference>
<dbReference type="Pfam" id="PF00753">
    <property type="entry name" value="Lactamase_B"/>
    <property type="match status" value="1"/>
</dbReference>
<dbReference type="InterPro" id="IPR052159">
    <property type="entry name" value="Competence_DNA_uptake"/>
</dbReference>
<feature type="repeat" description="Cell wall-binding" evidence="2">
    <location>
        <begin position="171"/>
        <end position="190"/>
    </location>
</feature>
<protein>
    <submittedName>
        <fullName evidence="6">MBL fold metallo-hydrolase</fullName>
    </submittedName>
</protein>
<dbReference type="SUPFAM" id="SSF69360">
    <property type="entry name" value="Cell wall binding repeat"/>
    <property type="match status" value="1"/>
</dbReference>
<comment type="caution">
    <text evidence="6">The sequence shown here is derived from an EMBL/GenBank/DDBJ whole genome shotgun (WGS) entry which is preliminary data.</text>
</comment>
<gene>
    <name evidence="6" type="ORF">AWN73_18325</name>
</gene>
<dbReference type="InterPro" id="IPR001279">
    <property type="entry name" value="Metallo-B-lactamas"/>
</dbReference>
<dbReference type="CDD" id="cd07731">
    <property type="entry name" value="ComA-like_MBL-fold"/>
    <property type="match status" value="1"/>
</dbReference>
<dbReference type="PANTHER" id="PTHR30619:SF1">
    <property type="entry name" value="RECOMBINATION PROTEIN 2"/>
    <property type="match status" value="1"/>
</dbReference>
<evidence type="ECO:0000313" key="7">
    <source>
        <dbReference type="Proteomes" id="UP000238081"/>
    </source>
</evidence>
<feature type="compositionally biased region" description="Polar residues" evidence="3">
    <location>
        <begin position="31"/>
        <end position="42"/>
    </location>
</feature>
<dbReference type="Gene3D" id="2.10.270.10">
    <property type="entry name" value="Cholin Binding"/>
    <property type="match status" value="3"/>
</dbReference>
<evidence type="ECO:0000313" key="6">
    <source>
        <dbReference type="EMBL" id="PPV12632.1"/>
    </source>
</evidence>
<feature type="signal peptide" evidence="4">
    <location>
        <begin position="1"/>
        <end position="28"/>
    </location>
</feature>
<dbReference type="AlphaFoldDB" id="A0A2S7F6Z7"/>
<dbReference type="SUPFAM" id="SSF56281">
    <property type="entry name" value="Metallo-hydrolase/oxidoreductase"/>
    <property type="match status" value="1"/>
</dbReference>
<dbReference type="InterPro" id="IPR036866">
    <property type="entry name" value="RibonucZ/Hydroxyglut_hydro"/>
</dbReference>
<feature type="domain" description="Metallo-beta-lactamase" evidence="5">
    <location>
        <begin position="310"/>
        <end position="546"/>
    </location>
</feature>
<dbReference type="PROSITE" id="PS51170">
    <property type="entry name" value="CW"/>
    <property type="match status" value="3"/>
</dbReference>
<keyword evidence="6" id="KW-0378">Hydrolase</keyword>
<dbReference type="SMART" id="SM00849">
    <property type="entry name" value="Lactamase_B"/>
    <property type="match status" value="1"/>
</dbReference>
<name>A0A2S7F6Z7_CLOBU</name>
<dbReference type="Pfam" id="PF01473">
    <property type="entry name" value="Choline_bind_1"/>
    <property type="match status" value="3"/>
</dbReference>
<dbReference type="RefSeq" id="WP_043663799.1">
    <property type="nucleotide sequence ID" value="NZ_JSEG01000008.1"/>
</dbReference>
<proteinExistence type="predicted"/>
<dbReference type="PROSITE" id="PS51257">
    <property type="entry name" value="PROKAR_LIPOPROTEIN"/>
    <property type="match status" value="1"/>
</dbReference>
<dbReference type="Gene3D" id="3.60.15.10">
    <property type="entry name" value="Ribonuclease Z/Hydroxyacylglutathione hydrolase-like"/>
    <property type="match status" value="1"/>
</dbReference>
<accession>A0A2S7F6Z7</accession>
<feature type="repeat" description="Cell wall-binding" evidence="2">
    <location>
        <begin position="151"/>
        <end position="170"/>
    </location>
</feature>
<dbReference type="Proteomes" id="UP000238081">
    <property type="component" value="Unassembled WGS sequence"/>
</dbReference>
<reference evidence="6 7" key="1">
    <citation type="submission" date="2016-01" db="EMBL/GenBank/DDBJ databases">
        <title>Characterization of the Clostridium difficile lineages that are prevalent in Hong Kong and China.</title>
        <authorList>
            <person name="Kwok J.S.-L."/>
            <person name="Lam W.-Y."/>
            <person name="Ip M."/>
            <person name="Chan T.-F."/>
            <person name="Hawkey P.M."/>
            <person name="Tsui S.K.-W."/>
        </authorList>
    </citation>
    <scope>NUCLEOTIDE SEQUENCE [LARGE SCALE GENOMIC DNA]</scope>
    <source>
        <strain evidence="6 7">300064</strain>
    </source>
</reference>
<evidence type="ECO:0000256" key="4">
    <source>
        <dbReference type="SAM" id="SignalP"/>
    </source>
</evidence>
<feature type="chain" id="PRO_5015490989" evidence="4">
    <location>
        <begin position="29"/>
        <end position="594"/>
    </location>
</feature>
<organism evidence="6 7">
    <name type="scientific">Clostridium butyricum</name>
    <dbReference type="NCBI Taxonomy" id="1492"/>
    <lineage>
        <taxon>Bacteria</taxon>
        <taxon>Bacillati</taxon>
        <taxon>Bacillota</taxon>
        <taxon>Clostridia</taxon>
        <taxon>Eubacteriales</taxon>
        <taxon>Clostridiaceae</taxon>
        <taxon>Clostridium</taxon>
    </lineage>
</organism>
<keyword evidence="1" id="KW-0677">Repeat</keyword>